<dbReference type="InterPro" id="IPR002156">
    <property type="entry name" value="RNaseH_domain"/>
</dbReference>
<feature type="domain" description="RNase H type-1" evidence="1">
    <location>
        <begin position="96"/>
        <end position="196"/>
    </location>
</feature>
<evidence type="ECO:0000313" key="2">
    <source>
        <dbReference type="EMBL" id="MED6198140.1"/>
    </source>
</evidence>
<dbReference type="SUPFAM" id="SSF53098">
    <property type="entry name" value="Ribonuclease H-like"/>
    <property type="match status" value="1"/>
</dbReference>
<proteinExistence type="predicted"/>
<dbReference type="Gene3D" id="3.30.420.10">
    <property type="entry name" value="Ribonuclease H-like superfamily/Ribonuclease H"/>
    <property type="match status" value="1"/>
</dbReference>
<protein>
    <recommendedName>
        <fullName evidence="1">RNase H type-1 domain-containing protein</fullName>
    </recommendedName>
</protein>
<evidence type="ECO:0000259" key="1">
    <source>
        <dbReference type="Pfam" id="PF13456"/>
    </source>
</evidence>
<comment type="caution">
    <text evidence="2">The sequence shown here is derived from an EMBL/GenBank/DDBJ whole genome shotgun (WGS) entry which is preliminary data.</text>
</comment>
<dbReference type="InterPro" id="IPR012337">
    <property type="entry name" value="RNaseH-like_sf"/>
</dbReference>
<dbReference type="Proteomes" id="UP001341840">
    <property type="component" value="Unassembled WGS sequence"/>
</dbReference>
<name>A0ABU6XMQ9_9FABA</name>
<dbReference type="InterPro" id="IPR052929">
    <property type="entry name" value="RNase_H-like_EbsB-rel"/>
</dbReference>
<dbReference type="CDD" id="cd06222">
    <property type="entry name" value="RNase_H_like"/>
    <property type="match status" value="1"/>
</dbReference>
<dbReference type="PANTHER" id="PTHR47074">
    <property type="entry name" value="BNAC02G40300D PROTEIN"/>
    <property type="match status" value="1"/>
</dbReference>
<evidence type="ECO:0000313" key="3">
    <source>
        <dbReference type="Proteomes" id="UP001341840"/>
    </source>
</evidence>
<dbReference type="EMBL" id="JASCZI010212045">
    <property type="protein sequence ID" value="MED6198140.1"/>
    <property type="molecule type" value="Genomic_DNA"/>
</dbReference>
<organism evidence="2 3">
    <name type="scientific">Stylosanthes scabra</name>
    <dbReference type="NCBI Taxonomy" id="79078"/>
    <lineage>
        <taxon>Eukaryota</taxon>
        <taxon>Viridiplantae</taxon>
        <taxon>Streptophyta</taxon>
        <taxon>Embryophyta</taxon>
        <taxon>Tracheophyta</taxon>
        <taxon>Spermatophyta</taxon>
        <taxon>Magnoliopsida</taxon>
        <taxon>eudicotyledons</taxon>
        <taxon>Gunneridae</taxon>
        <taxon>Pentapetalae</taxon>
        <taxon>rosids</taxon>
        <taxon>fabids</taxon>
        <taxon>Fabales</taxon>
        <taxon>Fabaceae</taxon>
        <taxon>Papilionoideae</taxon>
        <taxon>50 kb inversion clade</taxon>
        <taxon>dalbergioids sensu lato</taxon>
        <taxon>Dalbergieae</taxon>
        <taxon>Pterocarpus clade</taxon>
        <taxon>Stylosanthes</taxon>
    </lineage>
</organism>
<accession>A0ABU6XMQ9</accession>
<gene>
    <name evidence="2" type="ORF">PIB30_063129</name>
</gene>
<dbReference type="Pfam" id="PF13456">
    <property type="entry name" value="RVT_3"/>
    <property type="match status" value="1"/>
</dbReference>
<sequence length="206" mass="23683">MPYFCVLGPKQHGSELSVNAHQQKTMSNALEERNQAIFHHNKPSPISTIIRAQLMENQFITANHQQHNKTQKEANLSKFKKKITWRPPPRDWVKVNIDASFRSGSSLGAITAVFRDCSGRLLTRIASRIRTWSPLAAEAEAIRTALIAIKNLNIDQAIIESDNLQRFRGADSHGLQGKVTNWQTSWQNWQQRTTWAQIGRRRRRHK</sequence>
<dbReference type="InterPro" id="IPR044730">
    <property type="entry name" value="RNase_H-like_dom_plant"/>
</dbReference>
<dbReference type="PANTHER" id="PTHR47074:SF11">
    <property type="entry name" value="REVERSE TRANSCRIPTASE-LIKE PROTEIN"/>
    <property type="match status" value="1"/>
</dbReference>
<dbReference type="InterPro" id="IPR036397">
    <property type="entry name" value="RNaseH_sf"/>
</dbReference>
<keyword evidence="3" id="KW-1185">Reference proteome</keyword>
<reference evidence="2 3" key="1">
    <citation type="journal article" date="2023" name="Plants (Basel)">
        <title>Bridging the Gap: Combining Genomics and Transcriptomics Approaches to Understand Stylosanthes scabra, an Orphan Legume from the Brazilian Caatinga.</title>
        <authorList>
            <person name="Ferreira-Neto J.R.C."/>
            <person name="da Silva M.D."/>
            <person name="Binneck E."/>
            <person name="de Melo N.F."/>
            <person name="da Silva R.H."/>
            <person name="de Melo A.L.T.M."/>
            <person name="Pandolfi V."/>
            <person name="Bustamante F.O."/>
            <person name="Brasileiro-Vidal A.C."/>
            <person name="Benko-Iseppon A.M."/>
        </authorList>
    </citation>
    <scope>NUCLEOTIDE SEQUENCE [LARGE SCALE GENOMIC DNA]</scope>
    <source>
        <tissue evidence="2">Leaves</tissue>
    </source>
</reference>